<dbReference type="PANTHER" id="PTHR46671:SF7">
    <property type="entry name" value="CORE-2_I-BRANCHING ENZYME"/>
    <property type="match status" value="1"/>
</dbReference>
<keyword evidence="5" id="KW-0325">Glycoprotein</keyword>
<keyword evidence="2" id="KW-0328">Glycosyltransferase</keyword>
<sequence length="169" mass="19787">MCSTFAGYMRVGRESLARAPAKEVQQTEYVQKITKNRTKLISRDIDMSCEGLRSRILPPKELKPLKPFSVAYARIVYEGYEFIEDELRSGYHPQNFFCYSVDSKANDEFNRRIEALQKCFPNVLITKARFDINRFGLFMNHAYYECFKLLADKPGWGYLILMQVRLALQ</sequence>
<dbReference type="Proteomes" id="UP000252519">
    <property type="component" value="Unassembled WGS sequence"/>
</dbReference>
<evidence type="ECO:0000256" key="5">
    <source>
        <dbReference type="ARBA" id="ARBA00023180"/>
    </source>
</evidence>
<evidence type="ECO:0000256" key="3">
    <source>
        <dbReference type="ARBA" id="ARBA00022679"/>
    </source>
</evidence>
<accession>A0A368FF20</accession>
<dbReference type="OrthoDB" id="2019572at2759"/>
<keyword evidence="4" id="KW-0472">Membrane</keyword>
<organism evidence="6 7">
    <name type="scientific">Ancylostoma caninum</name>
    <name type="common">Dog hookworm</name>
    <dbReference type="NCBI Taxonomy" id="29170"/>
    <lineage>
        <taxon>Eukaryota</taxon>
        <taxon>Metazoa</taxon>
        <taxon>Ecdysozoa</taxon>
        <taxon>Nematoda</taxon>
        <taxon>Chromadorea</taxon>
        <taxon>Rhabditida</taxon>
        <taxon>Rhabditina</taxon>
        <taxon>Rhabditomorpha</taxon>
        <taxon>Strongyloidea</taxon>
        <taxon>Ancylostomatidae</taxon>
        <taxon>Ancylostomatinae</taxon>
        <taxon>Ancylostoma</taxon>
    </lineage>
</organism>
<name>A0A368FF20_ANCCA</name>
<dbReference type="EMBL" id="JOJR01001855">
    <property type="protein sequence ID" value="RCN29619.1"/>
    <property type="molecule type" value="Genomic_DNA"/>
</dbReference>
<evidence type="ECO:0000313" key="7">
    <source>
        <dbReference type="Proteomes" id="UP000252519"/>
    </source>
</evidence>
<dbReference type="GO" id="GO:0016757">
    <property type="term" value="F:glycosyltransferase activity"/>
    <property type="evidence" value="ECO:0007669"/>
    <property type="project" value="UniProtKB-KW"/>
</dbReference>
<evidence type="ECO:0000256" key="2">
    <source>
        <dbReference type="ARBA" id="ARBA00022676"/>
    </source>
</evidence>
<dbReference type="GO" id="GO:0016020">
    <property type="term" value="C:membrane"/>
    <property type="evidence" value="ECO:0007669"/>
    <property type="project" value="UniProtKB-SubCell"/>
</dbReference>
<comment type="caution">
    <text evidence="6">The sequence shown here is derived from an EMBL/GenBank/DDBJ whole genome shotgun (WGS) entry which is preliminary data.</text>
</comment>
<dbReference type="AlphaFoldDB" id="A0A368FF20"/>
<reference evidence="6 7" key="1">
    <citation type="submission" date="2014-10" db="EMBL/GenBank/DDBJ databases">
        <title>Draft genome of the hookworm Ancylostoma caninum.</title>
        <authorList>
            <person name="Mitreva M."/>
        </authorList>
    </citation>
    <scope>NUCLEOTIDE SEQUENCE [LARGE SCALE GENOMIC DNA]</scope>
    <source>
        <strain evidence="6 7">Baltimore</strain>
    </source>
</reference>
<keyword evidence="3" id="KW-0808">Transferase</keyword>
<protein>
    <submittedName>
        <fullName evidence="6">Core-2/I-Branching enzyme</fullName>
    </submittedName>
</protein>
<dbReference type="InterPro" id="IPR003406">
    <property type="entry name" value="Glyco_trans_14"/>
</dbReference>
<gene>
    <name evidence="6" type="ORF">ANCCAN_24622</name>
</gene>
<keyword evidence="7" id="KW-1185">Reference proteome</keyword>
<evidence type="ECO:0000256" key="1">
    <source>
        <dbReference type="ARBA" id="ARBA00004606"/>
    </source>
</evidence>
<dbReference type="Pfam" id="PF02485">
    <property type="entry name" value="Branch"/>
    <property type="match status" value="1"/>
</dbReference>
<dbReference type="STRING" id="29170.A0A368FF20"/>
<evidence type="ECO:0000313" key="6">
    <source>
        <dbReference type="EMBL" id="RCN29619.1"/>
    </source>
</evidence>
<proteinExistence type="predicted"/>
<comment type="subcellular location">
    <subcellularLocation>
        <location evidence="1">Membrane</location>
        <topology evidence="1">Single-pass type II membrane protein</topology>
    </subcellularLocation>
</comment>
<evidence type="ECO:0000256" key="4">
    <source>
        <dbReference type="ARBA" id="ARBA00023136"/>
    </source>
</evidence>
<dbReference type="PANTHER" id="PTHR46671">
    <property type="entry name" value="PROTEIN CBG11221"/>
    <property type="match status" value="1"/>
</dbReference>